<evidence type="ECO:0000259" key="9">
    <source>
        <dbReference type="PROSITE" id="PS50109"/>
    </source>
</evidence>
<dbReference type="EC" id="2.7.13.3" evidence="2"/>
<dbReference type="GO" id="GO:0009927">
    <property type="term" value="F:histidine phosphotransfer kinase activity"/>
    <property type="evidence" value="ECO:0007669"/>
    <property type="project" value="TreeGrafter"/>
</dbReference>
<dbReference type="Gene3D" id="1.10.287.130">
    <property type="match status" value="1"/>
</dbReference>
<proteinExistence type="predicted"/>
<dbReference type="Proteomes" id="UP000193467">
    <property type="component" value="Unassembled WGS sequence"/>
</dbReference>
<feature type="transmembrane region" description="Helical" evidence="8">
    <location>
        <begin position="130"/>
        <end position="148"/>
    </location>
</feature>
<dbReference type="InterPro" id="IPR005467">
    <property type="entry name" value="His_kinase_dom"/>
</dbReference>
<dbReference type="SMART" id="SM00448">
    <property type="entry name" value="REC"/>
    <property type="match status" value="1"/>
</dbReference>
<feature type="compositionally biased region" description="Low complexity" evidence="7">
    <location>
        <begin position="484"/>
        <end position="495"/>
    </location>
</feature>
<feature type="region of interest" description="Disordered" evidence="7">
    <location>
        <begin position="888"/>
        <end position="922"/>
    </location>
</feature>
<dbReference type="InterPro" id="IPR004358">
    <property type="entry name" value="Sig_transdc_His_kin-like_C"/>
</dbReference>
<dbReference type="SMART" id="SM00387">
    <property type="entry name" value="HATPase_c"/>
    <property type="match status" value="1"/>
</dbReference>
<comment type="caution">
    <text evidence="11">The sequence shown here is derived from an EMBL/GenBank/DDBJ whole genome shotgun (WGS) entry which is preliminary data.</text>
</comment>
<accession>A0A1Y2FZG5</accession>
<feature type="compositionally biased region" description="Polar residues" evidence="7">
    <location>
        <begin position="455"/>
        <end position="471"/>
    </location>
</feature>
<dbReference type="InterPro" id="IPR036890">
    <property type="entry name" value="HATPase_C_sf"/>
</dbReference>
<evidence type="ECO:0000256" key="6">
    <source>
        <dbReference type="PROSITE-ProRule" id="PRU00169"/>
    </source>
</evidence>
<dbReference type="SUPFAM" id="SSF55874">
    <property type="entry name" value="ATPase domain of HSP90 chaperone/DNA topoisomerase II/histidine kinase"/>
    <property type="match status" value="1"/>
</dbReference>
<evidence type="ECO:0000313" key="12">
    <source>
        <dbReference type="Proteomes" id="UP000193467"/>
    </source>
</evidence>
<organism evidence="11 12">
    <name type="scientific">Leucosporidium creatinivorum</name>
    <dbReference type="NCBI Taxonomy" id="106004"/>
    <lineage>
        <taxon>Eukaryota</taxon>
        <taxon>Fungi</taxon>
        <taxon>Dikarya</taxon>
        <taxon>Basidiomycota</taxon>
        <taxon>Pucciniomycotina</taxon>
        <taxon>Microbotryomycetes</taxon>
        <taxon>Leucosporidiales</taxon>
        <taxon>Leucosporidium</taxon>
    </lineage>
</organism>
<dbReference type="PROSITE" id="PS50109">
    <property type="entry name" value="HIS_KIN"/>
    <property type="match status" value="1"/>
</dbReference>
<evidence type="ECO:0000259" key="10">
    <source>
        <dbReference type="PROSITE" id="PS50110"/>
    </source>
</evidence>
<keyword evidence="5" id="KW-0418">Kinase</keyword>
<dbReference type="Pfam" id="PF00512">
    <property type="entry name" value="HisKA"/>
    <property type="match status" value="1"/>
</dbReference>
<dbReference type="AlphaFoldDB" id="A0A1Y2FZG5"/>
<dbReference type="InterPro" id="IPR011006">
    <property type="entry name" value="CheY-like_superfamily"/>
</dbReference>
<feature type="domain" description="Response regulatory" evidence="10">
    <location>
        <begin position="762"/>
        <end position="883"/>
    </location>
</feature>
<evidence type="ECO:0000256" key="5">
    <source>
        <dbReference type="ARBA" id="ARBA00022777"/>
    </source>
</evidence>
<reference evidence="11 12" key="1">
    <citation type="submission" date="2016-07" db="EMBL/GenBank/DDBJ databases">
        <title>Pervasive Adenine N6-methylation of Active Genes in Fungi.</title>
        <authorList>
            <consortium name="DOE Joint Genome Institute"/>
            <person name="Mondo S.J."/>
            <person name="Dannebaum R.O."/>
            <person name="Kuo R.C."/>
            <person name="Labutti K."/>
            <person name="Haridas S."/>
            <person name="Kuo A."/>
            <person name="Salamov A."/>
            <person name="Ahrendt S.R."/>
            <person name="Lipzen A."/>
            <person name="Sullivan W."/>
            <person name="Andreopoulos W.B."/>
            <person name="Clum A."/>
            <person name="Lindquist E."/>
            <person name="Daum C."/>
            <person name="Ramamoorthy G.K."/>
            <person name="Gryganskyi A."/>
            <person name="Culley D."/>
            <person name="Magnuson J.K."/>
            <person name="James T.Y."/>
            <person name="O'Malley M.A."/>
            <person name="Stajich J.E."/>
            <person name="Spatafora J.W."/>
            <person name="Visel A."/>
            <person name="Grigoriev I.V."/>
        </authorList>
    </citation>
    <scope>NUCLEOTIDE SEQUENCE [LARGE SCALE GENOMIC DNA]</scope>
    <source>
        <strain evidence="11 12">62-1032</strain>
    </source>
</reference>
<keyword evidence="8" id="KW-1133">Transmembrane helix</keyword>
<dbReference type="Pfam" id="PF00072">
    <property type="entry name" value="Response_reg"/>
    <property type="match status" value="1"/>
</dbReference>
<dbReference type="InterPro" id="IPR003661">
    <property type="entry name" value="HisK_dim/P_dom"/>
</dbReference>
<dbReference type="InterPro" id="IPR001789">
    <property type="entry name" value="Sig_transdc_resp-reg_receiver"/>
</dbReference>
<dbReference type="GO" id="GO:0005886">
    <property type="term" value="C:plasma membrane"/>
    <property type="evidence" value="ECO:0007669"/>
    <property type="project" value="TreeGrafter"/>
</dbReference>
<keyword evidence="8" id="KW-0812">Transmembrane</keyword>
<evidence type="ECO:0000256" key="1">
    <source>
        <dbReference type="ARBA" id="ARBA00000085"/>
    </source>
</evidence>
<evidence type="ECO:0000256" key="2">
    <source>
        <dbReference type="ARBA" id="ARBA00012438"/>
    </source>
</evidence>
<dbReference type="GO" id="GO:0000155">
    <property type="term" value="F:phosphorelay sensor kinase activity"/>
    <property type="evidence" value="ECO:0007669"/>
    <property type="project" value="InterPro"/>
</dbReference>
<keyword evidence="3 6" id="KW-0597">Phosphoprotein</keyword>
<dbReference type="SUPFAM" id="SSF47384">
    <property type="entry name" value="Homodimeric domain of signal transducing histidine kinase"/>
    <property type="match status" value="1"/>
</dbReference>
<feature type="compositionally biased region" description="Pro residues" evidence="7">
    <location>
        <begin position="708"/>
        <end position="724"/>
    </location>
</feature>
<evidence type="ECO:0000313" key="11">
    <source>
        <dbReference type="EMBL" id="ORY88015.1"/>
    </source>
</evidence>
<feature type="region of interest" description="Disordered" evidence="7">
    <location>
        <begin position="442"/>
        <end position="516"/>
    </location>
</feature>
<dbReference type="PANTHER" id="PTHR43047:SF66">
    <property type="entry name" value="HISKA"/>
    <property type="match status" value="1"/>
</dbReference>
<keyword evidence="12" id="KW-1185">Reference proteome</keyword>
<feature type="transmembrane region" description="Helical" evidence="8">
    <location>
        <begin position="74"/>
        <end position="93"/>
    </location>
</feature>
<evidence type="ECO:0000256" key="7">
    <source>
        <dbReference type="SAM" id="MobiDB-lite"/>
    </source>
</evidence>
<dbReference type="SMART" id="SM00388">
    <property type="entry name" value="HisKA"/>
    <property type="match status" value="1"/>
</dbReference>
<dbReference type="CDD" id="cd17546">
    <property type="entry name" value="REC_hyHK_CKI1_RcsC-like"/>
    <property type="match status" value="1"/>
</dbReference>
<name>A0A1Y2FZG5_9BASI</name>
<evidence type="ECO:0000256" key="8">
    <source>
        <dbReference type="SAM" id="Phobius"/>
    </source>
</evidence>
<dbReference type="InterPro" id="IPR003594">
    <property type="entry name" value="HATPase_dom"/>
</dbReference>
<evidence type="ECO:0000256" key="3">
    <source>
        <dbReference type="ARBA" id="ARBA00022553"/>
    </source>
</evidence>
<feature type="transmembrane region" description="Helical" evidence="8">
    <location>
        <begin position="105"/>
        <end position="123"/>
    </location>
</feature>
<feature type="domain" description="Histidine kinase" evidence="9">
    <location>
        <begin position="275"/>
        <end position="596"/>
    </location>
</feature>
<dbReference type="PANTHER" id="PTHR43047">
    <property type="entry name" value="TWO-COMPONENT HISTIDINE PROTEIN KINASE"/>
    <property type="match status" value="1"/>
</dbReference>
<feature type="compositionally biased region" description="Low complexity" evidence="7">
    <location>
        <begin position="889"/>
        <end position="922"/>
    </location>
</feature>
<dbReference type="PRINTS" id="PR00344">
    <property type="entry name" value="BCTRLSENSOR"/>
</dbReference>
<feature type="region of interest" description="Disordered" evidence="7">
    <location>
        <begin position="708"/>
        <end position="728"/>
    </location>
</feature>
<dbReference type="InParanoid" id="A0A1Y2FZG5"/>
<feature type="transmembrane region" description="Helical" evidence="8">
    <location>
        <begin position="168"/>
        <end position="184"/>
    </location>
</feature>
<gene>
    <name evidence="11" type="ORF">BCR35DRAFT_29860</name>
</gene>
<dbReference type="STRING" id="106004.A0A1Y2FZG5"/>
<dbReference type="InterPro" id="IPR036097">
    <property type="entry name" value="HisK_dim/P_sf"/>
</dbReference>
<feature type="modified residue" description="4-aspartylphosphate" evidence="6">
    <location>
        <position position="818"/>
    </location>
</feature>
<dbReference type="Gene3D" id="3.30.565.10">
    <property type="entry name" value="Histidine kinase-like ATPase, C-terminal domain"/>
    <property type="match status" value="1"/>
</dbReference>
<sequence length="922" mass="99927">MEKEAGDAFGPVGRLCAGVIWPKLSHFFAPKYVDAETEEAYQKEVSLRFGEGGGGADFSRRSPLQLWWTAKRGYIYGCVFYLINWCLSVGLVARPWSVWLDVANYGLGPLFCLPLLPLVAFDWPRKHPRIFGIWLWLAVWYSSMTQIIDMKLCGYYSGGNCGRRDFAAIFFYGTAPPAVALFALGQSRLAALFGFAVWIGFACGAVVAQRTSYIRNLINLIIFYAFLLIVSYQRDIMDRKLYTMRSELKVQYRAKQRAEINERKSQDSRRRFSNYIFHEVRVPLNTALLAVQNLQGSEAFDHKSESAIEYAALEGSLQMMSQVLNDVLDFNRMERGGFSSVSRPFSLHNVIRAICTPVEMESNARGLGFSAHLDPRVDEVAKRAAGAIGEDEGLVEEGAGLVMGDEMRLRQVLTNLTSNATKFTQPGGKVSIRTSLIYPLKPSPSSDIETAVGDDSTTLGGNDASSPTSPRLSHGRLQRHNSVSAHSARASSAGGHRSRPTTAHDDSPNGPSNGSTMVVRFEIEDTGVGIKASDMQESRLFSPYVQTDIGRKQGGKGTGLGLSLVRQIVLLSGGRLGVKSKFGEGSIFWVELPFQVGPQTAELSSLEGHRRVSSSILGAKSTTDAPHFTAPFTTTPSSAFSEGSEYSFKPPLILAKQNSDFSLTKIDERHVTVEMVPSPGPSSMGAVSPPLSFVQGSPASALTVPLRSPPIPSPPMTAPPPPSPATTALGIATAPTLVSPRKGSASSSLGSKSLDFENGPLHVLVVDDDTLTRKLMARLLQRLGCIVDSAENGAIAIEKIVARKGTPEEPLFGVVFLDNQMPVCSGLDAVRKLRTLGRQELIVGATANALLDDQNDFLAHGADAVLTKPILEADLRRYCLLGDRRQTLSRRSSTTTTSSPPTSPPLLSLPQSPAQALLAPRT</sequence>
<feature type="transmembrane region" description="Helical" evidence="8">
    <location>
        <begin position="189"/>
        <end position="207"/>
    </location>
</feature>
<feature type="transmembrane region" description="Helical" evidence="8">
    <location>
        <begin position="213"/>
        <end position="232"/>
    </location>
</feature>
<evidence type="ECO:0000256" key="4">
    <source>
        <dbReference type="ARBA" id="ARBA00022679"/>
    </source>
</evidence>
<keyword evidence="4" id="KW-0808">Transferase</keyword>
<protein>
    <recommendedName>
        <fullName evidence="2">histidine kinase</fullName>
        <ecNumber evidence="2">2.7.13.3</ecNumber>
    </recommendedName>
</protein>
<dbReference type="Pfam" id="PF02518">
    <property type="entry name" value="HATPase_c"/>
    <property type="match status" value="1"/>
</dbReference>
<dbReference type="Gene3D" id="3.40.50.2300">
    <property type="match status" value="1"/>
</dbReference>
<dbReference type="CDD" id="cd00082">
    <property type="entry name" value="HisKA"/>
    <property type="match status" value="1"/>
</dbReference>
<comment type="catalytic activity">
    <reaction evidence="1">
        <text>ATP + protein L-histidine = ADP + protein N-phospho-L-histidine.</text>
        <dbReference type="EC" id="2.7.13.3"/>
    </reaction>
</comment>
<keyword evidence="8" id="KW-0472">Membrane</keyword>
<dbReference type="EMBL" id="MCGR01000012">
    <property type="protein sequence ID" value="ORY88015.1"/>
    <property type="molecule type" value="Genomic_DNA"/>
</dbReference>
<dbReference type="OrthoDB" id="60033at2759"/>
<dbReference type="PROSITE" id="PS50110">
    <property type="entry name" value="RESPONSE_REGULATORY"/>
    <property type="match status" value="1"/>
</dbReference>
<dbReference type="SUPFAM" id="SSF52172">
    <property type="entry name" value="CheY-like"/>
    <property type="match status" value="1"/>
</dbReference>